<evidence type="ECO:0000256" key="4">
    <source>
        <dbReference type="ARBA" id="ARBA00022833"/>
    </source>
</evidence>
<keyword evidence="12" id="KW-1185">Reference proteome</keyword>
<dbReference type="GO" id="GO:0045944">
    <property type="term" value="P:positive regulation of transcription by RNA polymerase II"/>
    <property type="evidence" value="ECO:0007669"/>
    <property type="project" value="TreeGrafter"/>
</dbReference>
<dbReference type="Proteomes" id="UP000318571">
    <property type="component" value="Chromosome 7"/>
</dbReference>
<dbReference type="PROSITE" id="PS00344">
    <property type="entry name" value="GATA_ZN_FINGER_1"/>
    <property type="match status" value="1"/>
</dbReference>
<keyword evidence="3 8" id="KW-0863">Zinc-finger</keyword>
<evidence type="ECO:0000256" key="9">
    <source>
        <dbReference type="SAM" id="MobiDB-lite"/>
    </source>
</evidence>
<evidence type="ECO:0000256" key="5">
    <source>
        <dbReference type="ARBA" id="ARBA00023015"/>
    </source>
</evidence>
<dbReference type="Pfam" id="PF00320">
    <property type="entry name" value="GATA"/>
    <property type="match status" value="1"/>
</dbReference>
<keyword evidence="6" id="KW-0804">Transcription</keyword>
<dbReference type="PANTHER" id="PTHR10071">
    <property type="entry name" value="TRANSCRIPTION FACTOR GATA FAMILY MEMBER"/>
    <property type="match status" value="1"/>
</dbReference>
<dbReference type="EMBL" id="VCGU01000008">
    <property type="protein sequence ID" value="TRY72180.1"/>
    <property type="molecule type" value="Genomic_DNA"/>
</dbReference>
<dbReference type="Gene3D" id="3.30.50.10">
    <property type="entry name" value="Erythroid Transcription Factor GATA-1, subunit A"/>
    <property type="match status" value="1"/>
</dbReference>
<dbReference type="GO" id="GO:0000981">
    <property type="term" value="F:DNA-binding transcription factor activity, RNA polymerase II-specific"/>
    <property type="evidence" value="ECO:0007669"/>
    <property type="project" value="TreeGrafter"/>
</dbReference>
<gene>
    <name evidence="11" type="ORF">TCAL_09595</name>
</gene>
<dbReference type="InterPro" id="IPR013088">
    <property type="entry name" value="Znf_NHR/GATA"/>
</dbReference>
<accession>A0A553P3G7</accession>
<dbReference type="STRING" id="6832.A0A553P3G7"/>
<keyword evidence="5" id="KW-0805">Transcription regulation</keyword>
<reference evidence="11 12" key="1">
    <citation type="journal article" date="2018" name="Nat. Ecol. Evol.">
        <title>Genomic signatures of mitonuclear coevolution across populations of Tigriopus californicus.</title>
        <authorList>
            <person name="Barreto F.S."/>
            <person name="Watson E.T."/>
            <person name="Lima T.G."/>
            <person name="Willett C.S."/>
            <person name="Edmands S."/>
            <person name="Li W."/>
            <person name="Burton R.S."/>
        </authorList>
    </citation>
    <scope>NUCLEOTIDE SEQUENCE [LARGE SCALE GENOMIC DNA]</scope>
    <source>
        <strain evidence="11 12">San Diego</strain>
    </source>
</reference>
<dbReference type="GO" id="GO:0005634">
    <property type="term" value="C:nucleus"/>
    <property type="evidence" value="ECO:0007669"/>
    <property type="project" value="UniProtKB-SubCell"/>
</dbReference>
<protein>
    <recommendedName>
        <fullName evidence="10">GATA-type domain-containing protein</fullName>
    </recommendedName>
</protein>
<dbReference type="GO" id="GO:0045165">
    <property type="term" value="P:cell fate commitment"/>
    <property type="evidence" value="ECO:0007669"/>
    <property type="project" value="TreeGrafter"/>
</dbReference>
<dbReference type="PANTHER" id="PTHR10071:SF337">
    <property type="entry name" value="GATA-BINDING FACTOR A"/>
    <property type="match status" value="1"/>
</dbReference>
<dbReference type="SMART" id="SM00401">
    <property type="entry name" value="ZnF_GATA"/>
    <property type="match status" value="1"/>
</dbReference>
<organism evidence="11 12">
    <name type="scientific">Tigriopus californicus</name>
    <name type="common">Marine copepod</name>
    <dbReference type="NCBI Taxonomy" id="6832"/>
    <lineage>
        <taxon>Eukaryota</taxon>
        <taxon>Metazoa</taxon>
        <taxon>Ecdysozoa</taxon>
        <taxon>Arthropoda</taxon>
        <taxon>Crustacea</taxon>
        <taxon>Multicrustacea</taxon>
        <taxon>Hexanauplia</taxon>
        <taxon>Copepoda</taxon>
        <taxon>Harpacticoida</taxon>
        <taxon>Harpacticidae</taxon>
        <taxon>Tigriopus</taxon>
    </lineage>
</organism>
<evidence type="ECO:0000256" key="7">
    <source>
        <dbReference type="ARBA" id="ARBA00023242"/>
    </source>
</evidence>
<dbReference type="GO" id="GO:0000122">
    <property type="term" value="P:negative regulation of transcription by RNA polymerase II"/>
    <property type="evidence" value="ECO:0007669"/>
    <property type="project" value="TreeGrafter"/>
</dbReference>
<keyword evidence="7" id="KW-0539">Nucleus</keyword>
<sequence>MEMMTQSHASHVIHKDIFLNGQLQSRQPTPPALLPHPHTNGGPLPATSLALNGDDHMQYHPHTSMVLDHHHHQGYPCNNVYMIPGHEITHDVETLASNTVSELVSLQSLNGGHGVYDETSFVPQEHDILSQSVSIALGNQMGLDQNGNLGGGEDYHAHEAVQGWDLKYEQPVETSSAYIGAYHTSASYTNPGIPGEVMDSSSLVTSSIQMQSEFDCPVSYMTIGDVTSSSSGGDPNFHQMPHAQDSDPFLTSVNEFGEPVAVIQIQANGGVSGSPVLIPNVPGLDDLTPEPQYTLNGMSSEQSSSNELSLPRSSSSNYMFSTMASPTTGVSPMPVYQTSMDSRRASIYDTETPDASRRSARSSTSNGLTGVKTGVKKPVNRGARLSKDTCCANCSTQTTSLWRRNSNGSPVCNACGLYWKLHGIQRPVHMRKDKVCNRNRKDMASSDAKPKKPKKPLPPTHKRAPLKGKENSLSTTIGSVFSSSSASSVCPSILPTSTLCAFPSAPLEHSFKFLQTCE</sequence>
<evidence type="ECO:0000259" key="10">
    <source>
        <dbReference type="PROSITE" id="PS50114"/>
    </source>
</evidence>
<dbReference type="InterPro" id="IPR000679">
    <property type="entry name" value="Znf_GATA"/>
</dbReference>
<evidence type="ECO:0000256" key="1">
    <source>
        <dbReference type="ARBA" id="ARBA00004123"/>
    </source>
</evidence>
<feature type="compositionally biased region" description="Basic residues" evidence="9">
    <location>
        <begin position="451"/>
        <end position="466"/>
    </location>
</feature>
<keyword evidence="4" id="KW-0862">Zinc</keyword>
<feature type="domain" description="GATA-type" evidence="10">
    <location>
        <begin position="385"/>
        <end position="438"/>
    </location>
</feature>
<feature type="region of interest" description="Disordered" evidence="9">
    <location>
        <begin position="348"/>
        <end position="380"/>
    </location>
</feature>
<evidence type="ECO:0000313" key="12">
    <source>
        <dbReference type="Proteomes" id="UP000318571"/>
    </source>
</evidence>
<dbReference type="InterPro" id="IPR039355">
    <property type="entry name" value="Transcription_factor_GATA"/>
</dbReference>
<evidence type="ECO:0000313" key="11">
    <source>
        <dbReference type="EMBL" id="TRY72180.1"/>
    </source>
</evidence>
<dbReference type="SUPFAM" id="SSF57716">
    <property type="entry name" value="Glucocorticoid receptor-like (DNA-binding domain)"/>
    <property type="match status" value="1"/>
</dbReference>
<comment type="subcellular location">
    <subcellularLocation>
        <location evidence="1">Nucleus</location>
    </subcellularLocation>
</comment>
<evidence type="ECO:0000256" key="2">
    <source>
        <dbReference type="ARBA" id="ARBA00022723"/>
    </source>
</evidence>
<evidence type="ECO:0000256" key="3">
    <source>
        <dbReference type="ARBA" id="ARBA00022771"/>
    </source>
</evidence>
<dbReference type="GO" id="GO:0008270">
    <property type="term" value="F:zinc ion binding"/>
    <property type="evidence" value="ECO:0007669"/>
    <property type="project" value="UniProtKB-KW"/>
</dbReference>
<evidence type="ECO:0000256" key="6">
    <source>
        <dbReference type="ARBA" id="ARBA00023163"/>
    </source>
</evidence>
<name>A0A553P3G7_TIGCA</name>
<feature type="region of interest" description="Disordered" evidence="9">
    <location>
        <begin position="435"/>
        <end position="470"/>
    </location>
</feature>
<feature type="compositionally biased region" description="Low complexity" evidence="9">
    <location>
        <begin position="299"/>
        <end position="314"/>
    </location>
</feature>
<feature type="region of interest" description="Disordered" evidence="9">
    <location>
        <begin position="287"/>
        <end position="314"/>
    </location>
</feature>
<comment type="caution">
    <text evidence="11">The sequence shown here is derived from an EMBL/GenBank/DDBJ whole genome shotgun (WGS) entry which is preliminary data.</text>
</comment>
<proteinExistence type="predicted"/>
<dbReference type="AlphaFoldDB" id="A0A553P3G7"/>
<evidence type="ECO:0000256" key="8">
    <source>
        <dbReference type="PROSITE-ProRule" id="PRU00094"/>
    </source>
</evidence>
<keyword evidence="2" id="KW-0479">Metal-binding</keyword>
<dbReference type="CDD" id="cd00202">
    <property type="entry name" value="ZnF_GATA"/>
    <property type="match status" value="1"/>
</dbReference>
<dbReference type="GO" id="GO:0000978">
    <property type="term" value="F:RNA polymerase II cis-regulatory region sequence-specific DNA binding"/>
    <property type="evidence" value="ECO:0007669"/>
    <property type="project" value="TreeGrafter"/>
</dbReference>
<dbReference type="PRINTS" id="PR00619">
    <property type="entry name" value="GATAZNFINGER"/>
</dbReference>
<dbReference type="PROSITE" id="PS50114">
    <property type="entry name" value="GATA_ZN_FINGER_2"/>
    <property type="match status" value="1"/>
</dbReference>
<feature type="compositionally biased region" description="Basic and acidic residues" evidence="9">
    <location>
        <begin position="435"/>
        <end position="450"/>
    </location>
</feature>